<evidence type="ECO:0008006" key="4">
    <source>
        <dbReference type="Google" id="ProtNLM"/>
    </source>
</evidence>
<dbReference type="Proteomes" id="UP000565723">
    <property type="component" value="Unassembled WGS sequence"/>
</dbReference>
<feature type="chain" id="PRO_5032416137" description="Lipoprotein" evidence="1">
    <location>
        <begin position="24"/>
        <end position="186"/>
    </location>
</feature>
<keyword evidence="1" id="KW-0732">Signal</keyword>
<accession>A0A850LD59</accession>
<evidence type="ECO:0000256" key="1">
    <source>
        <dbReference type="SAM" id="SignalP"/>
    </source>
</evidence>
<reference evidence="2 3" key="1">
    <citation type="journal article" date="2020" name="Proc. Natl. Acad. Sci. U.S.A.">
        <title>Ecological drivers of bacterial community assembly in synthetic phycospheres.</title>
        <authorList>
            <person name="Fu H."/>
            <person name="Uchimiya M."/>
            <person name="Gore J."/>
            <person name="Moran M.A."/>
        </authorList>
    </citation>
    <scope>NUCLEOTIDE SEQUENCE [LARGE SCALE GENOMIC DNA]</scope>
    <source>
        <strain evidence="2">HF-Din03</strain>
    </source>
</reference>
<gene>
    <name evidence="2" type="ORF">HW564_03665</name>
</gene>
<dbReference type="PROSITE" id="PS51257">
    <property type="entry name" value="PROKAR_LIPOPROTEIN"/>
    <property type="match status" value="1"/>
</dbReference>
<proteinExistence type="predicted"/>
<dbReference type="RefSeq" id="WP_144083997.1">
    <property type="nucleotide sequence ID" value="NZ_CP076685.1"/>
</dbReference>
<dbReference type="EMBL" id="JABXIY010000009">
    <property type="protein sequence ID" value="NVK96006.1"/>
    <property type="molecule type" value="Genomic_DNA"/>
</dbReference>
<sequence length="186" mass="20540">MTFREFSNITFAIGMLLALSACSSGYVATANLQGSATASMSVTPMFGFHSDWTREFTINDGNTTASIDLSEDTGWWRGSHLYLHSSGTYVVHEGQNGCFDFTLEPVSFDARVSISCAKMADKAARLSADSPELDGYPASRYYVGLFYIGRFVEAGHVQELRDTRAETPIVFQTYEQQAEPELPEIL</sequence>
<comment type="caution">
    <text evidence="2">The sequence shown here is derived from an EMBL/GenBank/DDBJ whole genome shotgun (WGS) entry which is preliminary data.</text>
</comment>
<evidence type="ECO:0000313" key="3">
    <source>
        <dbReference type="Proteomes" id="UP000565723"/>
    </source>
</evidence>
<protein>
    <recommendedName>
        <fullName evidence="4">Lipoprotein</fullName>
    </recommendedName>
</protein>
<organism evidence="2 3">
    <name type="scientific">Ruegeria pomeroyi</name>
    <dbReference type="NCBI Taxonomy" id="89184"/>
    <lineage>
        <taxon>Bacteria</taxon>
        <taxon>Pseudomonadati</taxon>
        <taxon>Pseudomonadota</taxon>
        <taxon>Alphaproteobacteria</taxon>
        <taxon>Rhodobacterales</taxon>
        <taxon>Roseobacteraceae</taxon>
        <taxon>Ruegeria</taxon>
    </lineage>
</organism>
<evidence type="ECO:0000313" key="2">
    <source>
        <dbReference type="EMBL" id="NVK96006.1"/>
    </source>
</evidence>
<name>A0A850LD59_9RHOB</name>
<dbReference type="AlphaFoldDB" id="A0A850LD59"/>
<feature type="signal peptide" evidence="1">
    <location>
        <begin position="1"/>
        <end position="23"/>
    </location>
</feature>